<dbReference type="STRING" id="856793.MICA_1237"/>
<dbReference type="HOGENOM" id="CLU_066166_0_0_5"/>
<keyword evidence="4 6" id="KW-0862">Zinc</keyword>
<accession>G2KRJ8</accession>
<dbReference type="CDD" id="cd07342">
    <property type="entry name" value="M48C_Oma1_like"/>
    <property type="match status" value="1"/>
</dbReference>
<evidence type="ECO:0000313" key="9">
    <source>
        <dbReference type="EMBL" id="AEP09560.1"/>
    </source>
</evidence>
<dbReference type="InterPro" id="IPR051156">
    <property type="entry name" value="Mito/Outer_Membr_Metalloprot"/>
</dbReference>
<evidence type="ECO:0000256" key="6">
    <source>
        <dbReference type="RuleBase" id="RU003983"/>
    </source>
</evidence>
<evidence type="ECO:0000256" key="5">
    <source>
        <dbReference type="ARBA" id="ARBA00023049"/>
    </source>
</evidence>
<dbReference type="EMBL" id="CP002382">
    <property type="protein sequence ID" value="AEP09560.1"/>
    <property type="molecule type" value="Genomic_DNA"/>
</dbReference>
<feature type="domain" description="PDZ" evidence="8">
    <location>
        <begin position="108"/>
        <end position="136"/>
    </location>
</feature>
<evidence type="ECO:0000256" key="2">
    <source>
        <dbReference type="ARBA" id="ARBA00022723"/>
    </source>
</evidence>
<dbReference type="GO" id="GO:0004222">
    <property type="term" value="F:metalloendopeptidase activity"/>
    <property type="evidence" value="ECO:0007669"/>
    <property type="project" value="InterPro"/>
</dbReference>
<keyword evidence="3 6" id="KW-0378">Hydrolase</keyword>
<evidence type="ECO:0000256" key="1">
    <source>
        <dbReference type="ARBA" id="ARBA00022670"/>
    </source>
</evidence>
<dbReference type="eggNOG" id="COG0501">
    <property type="taxonomic scope" value="Bacteria"/>
</dbReference>
<gene>
    <name evidence="9" type="ordered locus">MICA_1237</name>
</gene>
<feature type="signal peptide" evidence="7">
    <location>
        <begin position="1"/>
        <end position="26"/>
    </location>
</feature>
<keyword evidence="2" id="KW-0479">Metal-binding</keyword>
<dbReference type="Proteomes" id="UP000009286">
    <property type="component" value="Chromosome"/>
</dbReference>
<keyword evidence="1 6" id="KW-0645">Protease</keyword>
<dbReference type="SUPFAM" id="SSF50156">
    <property type="entry name" value="PDZ domain-like"/>
    <property type="match status" value="1"/>
</dbReference>
<dbReference type="Gene3D" id="2.30.42.10">
    <property type="match status" value="1"/>
</dbReference>
<reference evidence="9 10" key="1">
    <citation type="journal article" date="2011" name="BMC Genomics">
        <title>Genomic insights into an obligate epibiotic bacterial predator: Micavibrio aeruginosavorus ARL-13.</title>
        <authorList>
            <person name="Wang Z."/>
            <person name="Kadouri D."/>
            <person name="Wu M."/>
        </authorList>
    </citation>
    <scope>NUCLEOTIDE SEQUENCE [LARGE SCALE GENOMIC DNA]</scope>
    <source>
        <strain evidence="9 10">ARL-13</strain>
    </source>
</reference>
<evidence type="ECO:0000259" key="8">
    <source>
        <dbReference type="PROSITE" id="PS50106"/>
    </source>
</evidence>
<evidence type="ECO:0000256" key="7">
    <source>
        <dbReference type="SAM" id="SignalP"/>
    </source>
</evidence>
<proteinExistence type="inferred from homology"/>
<name>G2KRJ8_MICAA</name>
<dbReference type="PANTHER" id="PTHR22726">
    <property type="entry name" value="METALLOENDOPEPTIDASE OMA1"/>
    <property type="match status" value="1"/>
</dbReference>
<keyword evidence="5 6" id="KW-0482">Metalloprotease</keyword>
<dbReference type="GO" id="GO:0046872">
    <property type="term" value="F:metal ion binding"/>
    <property type="evidence" value="ECO:0007669"/>
    <property type="project" value="UniProtKB-KW"/>
</dbReference>
<dbReference type="GO" id="GO:0051603">
    <property type="term" value="P:proteolysis involved in protein catabolic process"/>
    <property type="evidence" value="ECO:0007669"/>
    <property type="project" value="TreeGrafter"/>
</dbReference>
<dbReference type="KEGG" id="mai:MICA_1237"/>
<dbReference type="RefSeq" id="WP_014102783.1">
    <property type="nucleotide sequence ID" value="NC_016026.1"/>
</dbReference>
<dbReference type="PANTHER" id="PTHR22726:SF1">
    <property type="entry name" value="METALLOENDOPEPTIDASE OMA1, MITOCHONDRIAL"/>
    <property type="match status" value="1"/>
</dbReference>
<dbReference type="Pfam" id="PF17820">
    <property type="entry name" value="PDZ_6"/>
    <property type="match status" value="1"/>
</dbReference>
<evidence type="ECO:0000313" key="10">
    <source>
        <dbReference type="Proteomes" id="UP000009286"/>
    </source>
</evidence>
<keyword evidence="7" id="KW-0732">Signal</keyword>
<dbReference type="InterPro" id="IPR001915">
    <property type="entry name" value="Peptidase_M48"/>
</dbReference>
<organism evidence="9 10">
    <name type="scientific">Micavibrio aeruginosavorus (strain ARL-13)</name>
    <dbReference type="NCBI Taxonomy" id="856793"/>
    <lineage>
        <taxon>Bacteria</taxon>
        <taxon>Pseudomonadati</taxon>
        <taxon>Bdellovibrionota</taxon>
        <taxon>Bdellovibrionia</taxon>
        <taxon>Bdellovibrionales</taxon>
        <taxon>Pseudobdellovibrionaceae</taxon>
        <taxon>Micavibrio</taxon>
    </lineage>
</organism>
<dbReference type="SMART" id="SM00228">
    <property type="entry name" value="PDZ"/>
    <property type="match status" value="1"/>
</dbReference>
<keyword evidence="10" id="KW-1185">Reference proteome</keyword>
<comment type="cofactor">
    <cofactor evidence="6">
        <name>Zn(2+)</name>
        <dbReference type="ChEBI" id="CHEBI:29105"/>
    </cofactor>
    <text evidence="6">Binds 1 zinc ion per subunit.</text>
</comment>
<dbReference type="InterPro" id="IPR041489">
    <property type="entry name" value="PDZ_6"/>
</dbReference>
<dbReference type="PROSITE" id="PS50106">
    <property type="entry name" value="PDZ"/>
    <property type="match status" value="1"/>
</dbReference>
<dbReference type="Gene3D" id="3.30.2010.10">
    <property type="entry name" value="Metalloproteases ('zincins'), catalytic domain"/>
    <property type="match status" value="1"/>
</dbReference>
<dbReference type="Pfam" id="PF01435">
    <property type="entry name" value="Peptidase_M48"/>
    <property type="match status" value="1"/>
</dbReference>
<feature type="chain" id="PRO_5003432934" evidence="7">
    <location>
        <begin position="27"/>
        <end position="379"/>
    </location>
</feature>
<protein>
    <submittedName>
        <fullName evidence="9">Peptidase M48 family protein</fullName>
    </submittedName>
</protein>
<sequence length="379" mass="43036">MNRYGLILSILFALILSACMSPDAEAPRGSEAELEKERRAQVEMVFNTRLEEERKVLSIGYNIYKANVDICPVYGYAIGIYVWNKYYFDRENRSIAKRLFHIGETLQIKHIMPGSPADIAGLQVGDRLVSLNGKDINKGLYAYRDFYRDLNKLFKDQTVNLVVQRGTHNIPVTLSRDKICGFGLVYDETDMEINAYATGHRVVIKRGYYKFAENDEELASVIGHELAHNAMLHIDKGRWNSALPIIAGIAIDIGNILNGTDINSDDVYKLKDYTDLIYSPSFEREADYVGMYMMARAGYDTANVAHVWRRMAVEKNGAGIDVDIMNSHPSRPDRFISMEKTHKEIMHKKRRGLPVLPKMEQGKTLPLVDPPAIRKGGMH</sequence>
<evidence type="ECO:0000256" key="3">
    <source>
        <dbReference type="ARBA" id="ARBA00022801"/>
    </source>
</evidence>
<dbReference type="PROSITE" id="PS51257">
    <property type="entry name" value="PROKAR_LIPOPROTEIN"/>
    <property type="match status" value="1"/>
</dbReference>
<dbReference type="InterPro" id="IPR001478">
    <property type="entry name" value="PDZ"/>
</dbReference>
<dbReference type="InterPro" id="IPR036034">
    <property type="entry name" value="PDZ_sf"/>
</dbReference>
<comment type="similarity">
    <text evidence="6">Belongs to the peptidase M48 family.</text>
</comment>
<evidence type="ECO:0000256" key="4">
    <source>
        <dbReference type="ARBA" id="ARBA00022833"/>
    </source>
</evidence>
<dbReference type="GO" id="GO:0016020">
    <property type="term" value="C:membrane"/>
    <property type="evidence" value="ECO:0007669"/>
    <property type="project" value="TreeGrafter"/>
</dbReference>
<dbReference type="AlphaFoldDB" id="G2KRJ8"/>